<evidence type="ECO:0000313" key="4">
    <source>
        <dbReference type="EMBL" id="KAI1902366.1"/>
    </source>
</evidence>
<sequence length="496" mass="57835">MYYDSNIKEAIPKTQWIEHPEGKNYWDTETQRLRGEQQRFKPIIENVKTDFNHTQGLHTLQQMVGCEWDDETGATDGFWKYGYDGEDFLAFDMKIMLWKASVPQASSFAERWNNNQVQIESEKLRLTQECTDWLKKYVSYGRRVRPEVSLFQKNSSSPVVCHATGFFPRGIMVTWQRDGEEVQEDVEQGETLPNGDGTFRITSRLTVKPEDLENYTYTCIVKHKSLKKYIIKLVTEKELNKIHSLKYFYTGVTGGTALPEFSAVGLVDDEQFMYYDSKINKAIPKSQWMEKAENEFLVRENKTACGQWQSLRDMIVDVMMHFNHTQGVHTLQQMFGCEWDYTTGLTDGFWKYGYDGEDFLIFDMKIMLWNASVPQASSFALKWNHNQTQIESEKLRLTQECTDWLKKYVNYRRSTLERRVPPEVSLFQKNSSSPVVCHATGFFPRGINVTWQSHGEEVHEELKQGETLPNGDGTFQITSRLTVKPEDWRDTPTPVL</sequence>
<dbReference type="SMART" id="SM00407">
    <property type="entry name" value="IGc1"/>
    <property type="match status" value="2"/>
</dbReference>
<evidence type="ECO:0000256" key="2">
    <source>
        <dbReference type="RuleBase" id="RU004439"/>
    </source>
</evidence>
<dbReference type="Pfam" id="PF00129">
    <property type="entry name" value="MHC_I"/>
    <property type="match status" value="2"/>
</dbReference>
<gene>
    <name evidence="4" type="ORF">AGOR_G00044030</name>
</gene>
<dbReference type="InterPro" id="IPR001039">
    <property type="entry name" value="MHC_I_a_a1/a2"/>
</dbReference>
<keyword evidence="5" id="KW-1185">Reference proteome</keyword>
<dbReference type="OrthoDB" id="8936120at2759"/>
<protein>
    <recommendedName>
        <fullName evidence="3">Ig-like domain-containing protein</fullName>
    </recommendedName>
</protein>
<dbReference type="GO" id="GO:0006955">
    <property type="term" value="P:immune response"/>
    <property type="evidence" value="ECO:0007669"/>
    <property type="project" value="TreeGrafter"/>
</dbReference>
<dbReference type="GO" id="GO:0009897">
    <property type="term" value="C:external side of plasma membrane"/>
    <property type="evidence" value="ECO:0007669"/>
    <property type="project" value="TreeGrafter"/>
</dbReference>
<dbReference type="Gene3D" id="2.60.40.10">
    <property type="entry name" value="Immunoglobulins"/>
    <property type="match status" value="2"/>
</dbReference>
<feature type="domain" description="Ig-like" evidence="3">
    <location>
        <begin position="146"/>
        <end position="235"/>
    </location>
</feature>
<dbReference type="InterPro" id="IPR011161">
    <property type="entry name" value="MHC_I-like_Ag-recog"/>
</dbReference>
<dbReference type="InterPro" id="IPR036179">
    <property type="entry name" value="Ig-like_dom_sf"/>
</dbReference>
<dbReference type="InterPro" id="IPR003597">
    <property type="entry name" value="Ig_C1-set"/>
</dbReference>
<dbReference type="EMBL" id="JAERUA010000003">
    <property type="protein sequence ID" value="KAI1902366.1"/>
    <property type="molecule type" value="Genomic_DNA"/>
</dbReference>
<comment type="caution">
    <text evidence="4">The sequence shown here is derived from an EMBL/GenBank/DDBJ whole genome shotgun (WGS) entry which is preliminary data.</text>
</comment>
<dbReference type="Gene3D" id="3.30.500.10">
    <property type="entry name" value="MHC class I-like antigen recognition-like"/>
    <property type="match status" value="2"/>
</dbReference>
<organism evidence="4 5">
    <name type="scientific">Albula goreensis</name>
    <dbReference type="NCBI Taxonomy" id="1534307"/>
    <lineage>
        <taxon>Eukaryota</taxon>
        <taxon>Metazoa</taxon>
        <taxon>Chordata</taxon>
        <taxon>Craniata</taxon>
        <taxon>Vertebrata</taxon>
        <taxon>Euteleostomi</taxon>
        <taxon>Actinopterygii</taxon>
        <taxon>Neopterygii</taxon>
        <taxon>Teleostei</taxon>
        <taxon>Albuliformes</taxon>
        <taxon>Albulidae</taxon>
        <taxon>Albula</taxon>
    </lineage>
</organism>
<dbReference type="InterPro" id="IPR011162">
    <property type="entry name" value="MHC_I/II-like_Ag-recog"/>
</dbReference>
<feature type="domain" description="Ig-like" evidence="3">
    <location>
        <begin position="422"/>
        <end position="487"/>
    </location>
</feature>
<dbReference type="SUPFAM" id="SSF48726">
    <property type="entry name" value="Immunoglobulin"/>
    <property type="match status" value="2"/>
</dbReference>
<dbReference type="PANTHER" id="PTHR16675">
    <property type="entry name" value="MHC CLASS I-RELATED"/>
    <property type="match status" value="1"/>
</dbReference>
<dbReference type="CDD" id="cd07698">
    <property type="entry name" value="IgC1_MHC_I_alpha3"/>
    <property type="match status" value="1"/>
</dbReference>
<dbReference type="InterPro" id="IPR013783">
    <property type="entry name" value="Ig-like_fold"/>
</dbReference>
<dbReference type="PANTHER" id="PTHR16675:SF237">
    <property type="entry name" value="MHC CLASS I ANTIGEN TRANSCRIPT VARIANT 1-RELATED"/>
    <property type="match status" value="1"/>
</dbReference>
<dbReference type="AlphaFoldDB" id="A0A8T3E2A2"/>
<evidence type="ECO:0000313" key="5">
    <source>
        <dbReference type="Proteomes" id="UP000829720"/>
    </source>
</evidence>
<dbReference type="InterPro" id="IPR037055">
    <property type="entry name" value="MHC_I-like_Ag-recog_sf"/>
</dbReference>
<evidence type="ECO:0000256" key="1">
    <source>
        <dbReference type="ARBA" id="ARBA00023180"/>
    </source>
</evidence>
<proteinExistence type="inferred from homology"/>
<comment type="similarity">
    <text evidence="2">Belongs to the MHC class I family.</text>
</comment>
<reference evidence="4" key="1">
    <citation type="submission" date="2021-01" db="EMBL/GenBank/DDBJ databases">
        <authorList>
            <person name="Zahm M."/>
            <person name="Roques C."/>
            <person name="Cabau C."/>
            <person name="Klopp C."/>
            <person name="Donnadieu C."/>
            <person name="Jouanno E."/>
            <person name="Lampietro C."/>
            <person name="Louis A."/>
            <person name="Herpin A."/>
            <person name="Echchiki A."/>
            <person name="Berthelot C."/>
            <person name="Parey E."/>
            <person name="Roest-Crollius H."/>
            <person name="Braasch I."/>
            <person name="Postlethwait J."/>
            <person name="Bobe J."/>
            <person name="Montfort J."/>
            <person name="Bouchez O."/>
            <person name="Begum T."/>
            <person name="Mejri S."/>
            <person name="Adams A."/>
            <person name="Chen W.-J."/>
            <person name="Guiguen Y."/>
        </authorList>
    </citation>
    <scope>NUCLEOTIDE SEQUENCE</scope>
    <source>
        <tissue evidence="4">Blood</tissue>
    </source>
</reference>
<keyword evidence="1" id="KW-0325">Glycoprotein</keyword>
<dbReference type="InterPro" id="IPR050208">
    <property type="entry name" value="MHC_class-I_related"/>
</dbReference>
<dbReference type="GO" id="GO:0005615">
    <property type="term" value="C:extracellular space"/>
    <property type="evidence" value="ECO:0007669"/>
    <property type="project" value="TreeGrafter"/>
</dbReference>
<accession>A0A8T3E2A2</accession>
<dbReference type="SUPFAM" id="SSF54452">
    <property type="entry name" value="MHC antigen-recognition domain"/>
    <property type="match status" value="2"/>
</dbReference>
<name>A0A8T3E2A2_9TELE</name>
<dbReference type="PRINTS" id="PR01638">
    <property type="entry name" value="MHCCLASSI"/>
</dbReference>
<dbReference type="Proteomes" id="UP000829720">
    <property type="component" value="Unassembled WGS sequence"/>
</dbReference>
<dbReference type="PROSITE" id="PS50835">
    <property type="entry name" value="IG_LIKE"/>
    <property type="match status" value="2"/>
</dbReference>
<dbReference type="InterPro" id="IPR007110">
    <property type="entry name" value="Ig-like_dom"/>
</dbReference>
<dbReference type="FunFam" id="3.30.500.10:FF:000001">
    <property type="entry name" value="H-2 class I histocompatibility antigen, alpha chain"/>
    <property type="match status" value="2"/>
</dbReference>
<dbReference type="Pfam" id="PF07654">
    <property type="entry name" value="C1-set"/>
    <property type="match status" value="2"/>
</dbReference>
<evidence type="ECO:0000259" key="3">
    <source>
        <dbReference type="PROSITE" id="PS50835"/>
    </source>
</evidence>